<dbReference type="PANTHER" id="PTHR30569">
    <property type="entry name" value="CYTOSINE TRANSPORTER CODB"/>
    <property type="match status" value="1"/>
</dbReference>
<evidence type="ECO:0000256" key="5">
    <source>
        <dbReference type="ARBA" id="ARBA00023136"/>
    </source>
</evidence>
<feature type="transmembrane region" description="Helical" evidence="6">
    <location>
        <begin position="155"/>
        <end position="173"/>
    </location>
</feature>
<feature type="transmembrane region" description="Helical" evidence="6">
    <location>
        <begin position="231"/>
        <end position="250"/>
    </location>
</feature>
<evidence type="ECO:0000256" key="3">
    <source>
        <dbReference type="ARBA" id="ARBA00022692"/>
    </source>
</evidence>
<feature type="transmembrane region" description="Helical" evidence="6">
    <location>
        <begin position="53"/>
        <end position="76"/>
    </location>
</feature>
<feature type="transmembrane region" description="Helical" evidence="6">
    <location>
        <begin position="193"/>
        <end position="210"/>
    </location>
</feature>
<evidence type="ECO:0000256" key="6">
    <source>
        <dbReference type="SAM" id="Phobius"/>
    </source>
</evidence>
<dbReference type="GO" id="GO:0005886">
    <property type="term" value="C:plasma membrane"/>
    <property type="evidence" value="ECO:0007669"/>
    <property type="project" value="TreeGrafter"/>
</dbReference>
<gene>
    <name evidence="7" type="ORF">J0M35_15855</name>
</gene>
<keyword evidence="5 6" id="KW-0472">Membrane</keyword>
<dbReference type="Gene3D" id="1.10.4160.10">
    <property type="entry name" value="Hydantoin permease"/>
    <property type="match status" value="1"/>
</dbReference>
<dbReference type="InterPro" id="IPR001248">
    <property type="entry name" value="Pur-cyt_permease"/>
</dbReference>
<evidence type="ECO:0000256" key="4">
    <source>
        <dbReference type="ARBA" id="ARBA00022989"/>
    </source>
</evidence>
<proteinExistence type="inferred from homology"/>
<dbReference type="EMBL" id="JAFLCK010000025">
    <property type="protein sequence ID" value="MBN8661842.1"/>
    <property type="molecule type" value="Genomic_DNA"/>
</dbReference>
<comment type="subcellular location">
    <subcellularLocation>
        <location evidence="1">Membrane</location>
        <topology evidence="1">Multi-pass membrane protein</topology>
    </subcellularLocation>
</comment>
<dbReference type="Pfam" id="PF02133">
    <property type="entry name" value="Transp_cyt_pur"/>
    <property type="match status" value="1"/>
</dbReference>
<evidence type="ECO:0000313" key="7">
    <source>
        <dbReference type="EMBL" id="MBN8661842.1"/>
    </source>
</evidence>
<accession>A0A8J7PI56</accession>
<comment type="caution">
    <text evidence="7">The sequence shown here is derived from an EMBL/GenBank/DDBJ whole genome shotgun (WGS) entry which is preliminary data.</text>
</comment>
<keyword evidence="3 6" id="KW-0812">Transmembrane</keyword>
<organism evidence="7 8">
    <name type="scientific">Candidatus Obscuribacter phosphatis</name>
    <dbReference type="NCBI Taxonomy" id="1906157"/>
    <lineage>
        <taxon>Bacteria</taxon>
        <taxon>Bacillati</taxon>
        <taxon>Candidatus Melainabacteria</taxon>
        <taxon>Candidatus Obscuribacterales</taxon>
        <taxon>Candidatus Obscuribacteraceae</taxon>
        <taxon>Candidatus Obscuribacter</taxon>
    </lineage>
</organism>
<feature type="transmembrane region" description="Helical" evidence="6">
    <location>
        <begin position="415"/>
        <end position="433"/>
    </location>
</feature>
<protein>
    <submittedName>
        <fullName evidence="7">Cytosine permease</fullName>
    </submittedName>
</protein>
<dbReference type="InterPro" id="IPR030191">
    <property type="entry name" value="CodB"/>
</dbReference>
<dbReference type="PANTHER" id="PTHR30569:SF0">
    <property type="entry name" value="CYTOSINE PERMEASE"/>
    <property type="match status" value="1"/>
</dbReference>
<dbReference type="GO" id="GO:0015209">
    <property type="term" value="F:cytosine transmembrane transporter activity"/>
    <property type="evidence" value="ECO:0007669"/>
    <property type="project" value="InterPro"/>
</dbReference>
<evidence type="ECO:0000256" key="2">
    <source>
        <dbReference type="ARBA" id="ARBA00008974"/>
    </source>
</evidence>
<name>A0A8J7PI56_9BACT</name>
<feature type="transmembrane region" description="Helical" evidence="6">
    <location>
        <begin position="338"/>
        <end position="359"/>
    </location>
</feature>
<feature type="transmembrane region" description="Helical" evidence="6">
    <location>
        <begin position="308"/>
        <end position="332"/>
    </location>
</feature>
<evidence type="ECO:0000313" key="8">
    <source>
        <dbReference type="Proteomes" id="UP000664277"/>
    </source>
</evidence>
<comment type="similarity">
    <text evidence="2">Belongs to the purine-cytosine permease (2.A.39) family.</text>
</comment>
<keyword evidence="4 6" id="KW-1133">Transmembrane helix</keyword>
<dbReference type="Proteomes" id="UP000664277">
    <property type="component" value="Unassembled WGS sequence"/>
</dbReference>
<feature type="transmembrane region" description="Helical" evidence="6">
    <location>
        <begin position="21"/>
        <end position="41"/>
    </location>
</feature>
<sequence>MASENDYLDGPVPLEARRSSFTMALLWITMVTVFPGVLIGFEWFKQGYSLRQVIISTVFSGLLLLAYSIPAGLLGAHTGLSYTMLSRLVFGSGGAKLVALNLVLIFIAFYGLAALFLAEGLAGLISLKLPMMWLSAICAVLMAANNFFGFKGVANFARFVAAPLLILWVGYTFFKTLGSCPVSIWQVGEKCSLAASLTGISGFVIGFAVWGNECDYWRFGKSKISTCAWPLIISLLIGQFIFPITGYMVAYSTGITEYGAATAFMNDYSFGGFTALAVLVLTVSYFAVNDSNLFGSVQACIQLKKLSLRVWVAILAGLGTVTAAVLSISGAARSLEAIVSLNCVILPTATVVMLCEWWLSRRTGKGVFAVNRDAHMKSASTKVYHPAALTALICGIAVGVLTSGALPLFGFSLKFGIPSLQAWLAAAFVYLPLRFLELRAYTLSQSGVELSDQDLVRIES</sequence>
<feature type="transmembrane region" description="Helical" evidence="6">
    <location>
        <begin position="130"/>
        <end position="148"/>
    </location>
</feature>
<reference evidence="7" key="1">
    <citation type="submission" date="2021-02" db="EMBL/GenBank/DDBJ databases">
        <title>Genome-Resolved Metagenomics of a Microbial Community Performing Photosynthetic Biological Nutrient Removal.</title>
        <authorList>
            <person name="Mcdaniel E.A."/>
        </authorList>
    </citation>
    <scope>NUCLEOTIDE SEQUENCE</scope>
    <source>
        <strain evidence="7">UWPOB_OBS1</strain>
    </source>
</reference>
<dbReference type="AlphaFoldDB" id="A0A8J7PI56"/>
<evidence type="ECO:0000256" key="1">
    <source>
        <dbReference type="ARBA" id="ARBA00004141"/>
    </source>
</evidence>
<feature type="transmembrane region" description="Helical" evidence="6">
    <location>
        <begin position="270"/>
        <end position="288"/>
    </location>
</feature>
<feature type="transmembrane region" description="Helical" evidence="6">
    <location>
        <begin position="387"/>
        <end position="409"/>
    </location>
</feature>
<feature type="transmembrane region" description="Helical" evidence="6">
    <location>
        <begin position="97"/>
        <end position="118"/>
    </location>
</feature>